<evidence type="ECO:0000313" key="23">
    <source>
        <dbReference type="Proteomes" id="UP001199355"/>
    </source>
</evidence>
<comment type="catalytic activity">
    <reaction evidence="1 18 19">
        <text>(6R)-NADHX = (6S)-NADHX</text>
        <dbReference type="Rhea" id="RHEA:32215"/>
        <dbReference type="ChEBI" id="CHEBI:64074"/>
        <dbReference type="ChEBI" id="CHEBI:64075"/>
        <dbReference type="EC" id="5.1.99.6"/>
    </reaction>
</comment>
<keyword evidence="6 17" id="KW-0547">Nucleotide-binding</keyword>
<evidence type="ECO:0000256" key="19">
    <source>
        <dbReference type="PIRNR" id="PIRNR017184"/>
    </source>
</evidence>
<dbReference type="PROSITE" id="PS01050">
    <property type="entry name" value="YJEF_C_2"/>
    <property type="match status" value="1"/>
</dbReference>
<dbReference type="PANTHER" id="PTHR12592">
    <property type="entry name" value="ATP-DEPENDENT (S)-NAD(P)H-HYDRATE DEHYDRATASE FAMILY MEMBER"/>
    <property type="match status" value="1"/>
</dbReference>
<dbReference type="AlphaFoldDB" id="A0AAE3ARF0"/>
<feature type="domain" description="YjeF N-terminal" evidence="21">
    <location>
        <begin position="25"/>
        <end position="237"/>
    </location>
</feature>
<dbReference type="GO" id="GO:0052855">
    <property type="term" value="F:ADP-dependent NAD(P)H-hydrate dehydratase activity"/>
    <property type="evidence" value="ECO:0007669"/>
    <property type="project" value="UniProtKB-UniRule"/>
</dbReference>
<keyword evidence="12 17" id="KW-0456">Lyase</keyword>
<evidence type="ECO:0000256" key="12">
    <source>
        <dbReference type="ARBA" id="ARBA00023239"/>
    </source>
</evidence>
<keyword evidence="5 18" id="KW-0479">Metal-binding</keyword>
<dbReference type="CDD" id="cd01171">
    <property type="entry name" value="YXKO-related"/>
    <property type="match status" value="1"/>
</dbReference>
<comment type="subunit">
    <text evidence="17">Homotetramer.</text>
</comment>
<evidence type="ECO:0000256" key="8">
    <source>
        <dbReference type="ARBA" id="ARBA00022857"/>
    </source>
</evidence>
<comment type="cofactor">
    <cofactor evidence="18 19">
        <name>K(+)</name>
        <dbReference type="ChEBI" id="CHEBI:29103"/>
    </cofactor>
    <text evidence="18 19">Binds 1 potassium ion per subunit.</text>
</comment>
<evidence type="ECO:0000256" key="3">
    <source>
        <dbReference type="ARBA" id="ARBA00006001"/>
    </source>
</evidence>
<dbReference type="InterPro" id="IPR030677">
    <property type="entry name" value="Nnr"/>
</dbReference>
<keyword evidence="23" id="KW-1185">Reference proteome</keyword>
<name>A0AAE3ARF0_9FIRM</name>
<dbReference type="SUPFAM" id="SSF64153">
    <property type="entry name" value="YjeF N-terminal domain-like"/>
    <property type="match status" value="1"/>
</dbReference>
<comment type="function">
    <text evidence="18">Catalyzes the epimerization of the S- and R-forms of NAD(P)HX, a damaged form of NAD(P)H that is a result of enzymatic or heat-dependent hydration. This is a prerequisite for the S-specific NAD(P)H-hydrate dehydratase to allow the repair of both epimers of NAD(P)HX.</text>
</comment>
<comment type="catalytic activity">
    <reaction evidence="16 17 19">
        <text>(6S)-NADPHX + ADP = AMP + phosphate + NADPH + H(+)</text>
        <dbReference type="Rhea" id="RHEA:32235"/>
        <dbReference type="ChEBI" id="CHEBI:15378"/>
        <dbReference type="ChEBI" id="CHEBI:43474"/>
        <dbReference type="ChEBI" id="CHEBI:57783"/>
        <dbReference type="ChEBI" id="CHEBI:64076"/>
        <dbReference type="ChEBI" id="CHEBI:456215"/>
        <dbReference type="ChEBI" id="CHEBI:456216"/>
        <dbReference type="EC" id="4.2.1.136"/>
    </reaction>
</comment>
<evidence type="ECO:0000256" key="6">
    <source>
        <dbReference type="ARBA" id="ARBA00022741"/>
    </source>
</evidence>
<feature type="binding site" evidence="18">
    <location>
        <begin position="151"/>
        <end position="157"/>
    </location>
    <ligand>
        <name>(6S)-NADPHX</name>
        <dbReference type="ChEBI" id="CHEBI:64076"/>
    </ligand>
</feature>
<evidence type="ECO:0000256" key="10">
    <source>
        <dbReference type="ARBA" id="ARBA00023027"/>
    </source>
</evidence>
<evidence type="ECO:0000256" key="11">
    <source>
        <dbReference type="ARBA" id="ARBA00023235"/>
    </source>
</evidence>
<comment type="function">
    <text evidence="14 19">Bifunctional enzyme that catalyzes the epimerization of the S- and R-forms of NAD(P)HX and the dehydration of the S-form of NAD(P)HX at the expense of ADP, which is converted to AMP. This allows the repair of both epimers of NAD(P)HX, a damaged form of NAD(P)H that is a result of enzymatic or heat-dependent hydration.</text>
</comment>
<feature type="domain" description="YjeF C-terminal" evidence="20">
    <location>
        <begin position="246"/>
        <end position="523"/>
    </location>
</feature>
<feature type="binding site" evidence="18">
    <location>
        <position position="183"/>
    </location>
    <ligand>
        <name>K(+)</name>
        <dbReference type="ChEBI" id="CHEBI:29103"/>
    </ligand>
</feature>
<comment type="similarity">
    <text evidence="17">Belongs to the NnrD/CARKD family.</text>
</comment>
<dbReference type="HAMAP" id="MF_01965">
    <property type="entry name" value="NADHX_dehydratase"/>
    <property type="match status" value="1"/>
</dbReference>
<reference evidence="22 23" key="1">
    <citation type="submission" date="2021-10" db="EMBL/GenBank/DDBJ databases">
        <title>Anaerobic single-cell dispensing facilitates the cultivation of human gut bacteria.</title>
        <authorList>
            <person name="Afrizal A."/>
        </authorList>
    </citation>
    <scope>NUCLEOTIDE SEQUENCE [LARGE SCALE GENOMIC DNA]</scope>
    <source>
        <strain evidence="22 23">CLA-AA-H244</strain>
    </source>
</reference>
<keyword evidence="9 18" id="KW-0630">Potassium</keyword>
<comment type="cofactor">
    <cofactor evidence="17">
        <name>Mg(2+)</name>
        <dbReference type="ChEBI" id="CHEBI:18420"/>
    </cofactor>
</comment>
<dbReference type="HAMAP" id="MF_01966">
    <property type="entry name" value="NADHX_epimerase"/>
    <property type="match status" value="1"/>
</dbReference>
<keyword evidence="7 17" id="KW-0067">ATP-binding</keyword>
<evidence type="ECO:0000256" key="16">
    <source>
        <dbReference type="ARBA" id="ARBA00049209"/>
    </source>
</evidence>
<feature type="binding site" evidence="17">
    <location>
        <position position="463"/>
    </location>
    <ligand>
        <name>AMP</name>
        <dbReference type="ChEBI" id="CHEBI:456215"/>
    </ligand>
</feature>
<feature type="binding site" evidence="18">
    <location>
        <position position="86"/>
    </location>
    <ligand>
        <name>K(+)</name>
        <dbReference type="ChEBI" id="CHEBI:29103"/>
    </ligand>
</feature>
<evidence type="ECO:0000256" key="1">
    <source>
        <dbReference type="ARBA" id="ARBA00000013"/>
    </source>
</evidence>
<comment type="similarity">
    <text evidence="3 19">In the N-terminal section; belongs to the NnrE/AIBP family.</text>
</comment>
<evidence type="ECO:0000259" key="20">
    <source>
        <dbReference type="PROSITE" id="PS51383"/>
    </source>
</evidence>
<dbReference type="PROSITE" id="PS51385">
    <property type="entry name" value="YJEF_N"/>
    <property type="match status" value="1"/>
</dbReference>
<dbReference type="EC" id="5.1.99.6" evidence="19"/>
<feature type="binding site" evidence="17">
    <location>
        <position position="464"/>
    </location>
    <ligand>
        <name>(6S)-NADPHX</name>
        <dbReference type="ChEBI" id="CHEBI:64076"/>
    </ligand>
</feature>
<feature type="binding site" evidence="18">
    <location>
        <position position="147"/>
    </location>
    <ligand>
        <name>K(+)</name>
        <dbReference type="ChEBI" id="CHEBI:29103"/>
    </ligand>
</feature>
<comment type="caution">
    <text evidence="22">The sequence shown here is derived from an EMBL/GenBank/DDBJ whole genome shotgun (WGS) entry which is preliminary data.</text>
</comment>
<proteinExistence type="inferred from homology"/>
<protein>
    <recommendedName>
        <fullName evidence="19">Bifunctional NAD(P)H-hydrate repair enzyme</fullName>
    </recommendedName>
    <alternativeName>
        <fullName evidence="19">Nicotinamide nucleotide repair protein</fullName>
    </alternativeName>
    <domain>
        <recommendedName>
            <fullName evidence="19">ADP-dependent (S)-NAD(P)H-hydrate dehydratase</fullName>
            <ecNumber evidence="19">4.2.1.136</ecNumber>
        </recommendedName>
        <alternativeName>
            <fullName evidence="19">ADP-dependent NAD(P)HX dehydratase</fullName>
        </alternativeName>
    </domain>
    <domain>
        <recommendedName>
            <fullName evidence="19">NAD(P)H-hydrate epimerase</fullName>
            <ecNumber evidence="19">5.1.99.6</ecNumber>
        </recommendedName>
    </domain>
</protein>
<accession>A0AAE3ARF0</accession>
<evidence type="ECO:0000256" key="14">
    <source>
        <dbReference type="ARBA" id="ARBA00025153"/>
    </source>
</evidence>
<dbReference type="NCBIfam" id="TIGR00196">
    <property type="entry name" value="yjeF_cterm"/>
    <property type="match status" value="1"/>
</dbReference>
<dbReference type="InterPro" id="IPR029056">
    <property type="entry name" value="Ribokinase-like"/>
</dbReference>
<dbReference type="GO" id="GO:0052856">
    <property type="term" value="F:NAD(P)HX epimerase activity"/>
    <property type="evidence" value="ECO:0007669"/>
    <property type="project" value="UniProtKB-UniRule"/>
</dbReference>
<keyword evidence="11 18" id="KW-0413">Isomerase</keyword>
<evidence type="ECO:0000313" key="22">
    <source>
        <dbReference type="EMBL" id="MCC2166431.1"/>
    </source>
</evidence>
<comment type="catalytic activity">
    <reaction evidence="15 17 19">
        <text>(6S)-NADHX + ADP = AMP + phosphate + NADH + H(+)</text>
        <dbReference type="Rhea" id="RHEA:32223"/>
        <dbReference type="ChEBI" id="CHEBI:15378"/>
        <dbReference type="ChEBI" id="CHEBI:43474"/>
        <dbReference type="ChEBI" id="CHEBI:57945"/>
        <dbReference type="ChEBI" id="CHEBI:64074"/>
        <dbReference type="ChEBI" id="CHEBI:456215"/>
        <dbReference type="ChEBI" id="CHEBI:456216"/>
        <dbReference type="EC" id="4.2.1.136"/>
    </reaction>
</comment>
<dbReference type="PROSITE" id="PS51383">
    <property type="entry name" value="YJEF_C_3"/>
    <property type="match status" value="1"/>
</dbReference>
<dbReference type="Gene3D" id="3.40.1190.20">
    <property type="match status" value="1"/>
</dbReference>
<evidence type="ECO:0000256" key="4">
    <source>
        <dbReference type="ARBA" id="ARBA00009524"/>
    </source>
</evidence>
<evidence type="ECO:0000256" key="17">
    <source>
        <dbReference type="HAMAP-Rule" id="MF_01965"/>
    </source>
</evidence>
<feature type="binding site" evidence="17">
    <location>
        <position position="337"/>
    </location>
    <ligand>
        <name>(6S)-NADPHX</name>
        <dbReference type="ChEBI" id="CHEBI:64076"/>
    </ligand>
</feature>
<comment type="function">
    <text evidence="17">Catalyzes the dehydration of the S-form of NAD(P)HX at the expense of ADP, which is converted to AMP. Together with NAD(P)HX epimerase, which catalyzes the epimerization of the S- and R-forms, the enzyme allows the repair of both epimers of NAD(P)HX, a damaged form of NAD(P)H that is a result of enzymatic or heat-dependent hydration.</text>
</comment>
<evidence type="ECO:0000256" key="2">
    <source>
        <dbReference type="ARBA" id="ARBA00000909"/>
    </source>
</evidence>
<gene>
    <name evidence="17" type="primary">nnrD</name>
    <name evidence="18" type="synonym">nnrE</name>
    <name evidence="22" type="ORF">LKD45_01745</name>
</gene>
<sequence>MNKCVLSASGSGHPVVCWLLTAAEMKRCDSNTSEIFGVPSVVLMERAALSCVDVIVSRQKKLEEQAGQLGLHPKRRVLIAAGGGNNGADGIAIGRLLLQEGYDVSFYLASGEEKASELLKLQLHTAKAYGAVICDTIPDGEYDIIVDALFGIGLCRPAEGIYREAIEWINAQDAFVLAVDLPSGIETDTGAVLGCAVRADVTVTFGFWKRGLLFYPGCKYTGKVICTQIGITEDGFLNQTPEAFTFTAPVAELLPARPEDGNKGTFGKVLLLAGSEAMAGAAILCGRSAFYAGSGMVKLSCPTLIHPVIQTALPEAMTADSVEASARWADVIGAGPGLSLSDRARKELLFVLQQTLQPLVLDADAINLIAKDEALLQELIEHQQNPATRRKLILTPHPGELARLEGCAIEEILKQPVFYAKKWANRLQAAVLCKGARSIAASPDGSIYINRSGNSGMAVAGSGDVLTGIVTALLSTIDDPFWALCIGVYLHGLAGDLAAHTKGEYSMTSNDIAEAVWAVLVKQEKNYV</sequence>
<dbReference type="SUPFAM" id="SSF53613">
    <property type="entry name" value="Ribokinase-like"/>
    <property type="match status" value="1"/>
</dbReference>
<evidence type="ECO:0000256" key="13">
    <source>
        <dbReference type="ARBA" id="ARBA00023268"/>
    </source>
</evidence>
<comment type="similarity">
    <text evidence="4 19">In the C-terminal section; belongs to the NnrD/CARKD family.</text>
</comment>
<feature type="binding site" evidence="17">
    <location>
        <begin position="434"/>
        <end position="438"/>
    </location>
    <ligand>
        <name>AMP</name>
        <dbReference type="ChEBI" id="CHEBI:456215"/>
    </ligand>
</feature>
<dbReference type="InterPro" id="IPR000631">
    <property type="entry name" value="CARKD"/>
</dbReference>
<comment type="catalytic activity">
    <reaction evidence="2 18 19">
        <text>(6R)-NADPHX = (6S)-NADPHX</text>
        <dbReference type="Rhea" id="RHEA:32227"/>
        <dbReference type="ChEBI" id="CHEBI:64076"/>
        <dbReference type="ChEBI" id="CHEBI:64077"/>
        <dbReference type="EC" id="5.1.99.6"/>
    </reaction>
</comment>
<dbReference type="Pfam" id="PF01256">
    <property type="entry name" value="Carb_kinase"/>
    <property type="match status" value="1"/>
</dbReference>
<feature type="binding site" evidence="17">
    <location>
        <position position="397"/>
    </location>
    <ligand>
        <name>(6S)-NADPHX</name>
        <dbReference type="ChEBI" id="CHEBI:64076"/>
    </ligand>
</feature>
<dbReference type="GO" id="GO:0110051">
    <property type="term" value="P:metabolite repair"/>
    <property type="evidence" value="ECO:0007669"/>
    <property type="project" value="TreeGrafter"/>
</dbReference>
<dbReference type="GO" id="GO:0046496">
    <property type="term" value="P:nicotinamide nucleotide metabolic process"/>
    <property type="evidence" value="ECO:0007669"/>
    <property type="project" value="UniProtKB-UniRule"/>
</dbReference>
<evidence type="ECO:0000256" key="15">
    <source>
        <dbReference type="ARBA" id="ARBA00048238"/>
    </source>
</evidence>
<feature type="binding site" evidence="18">
    <location>
        <position position="162"/>
    </location>
    <ligand>
        <name>(6S)-NADPHX</name>
        <dbReference type="ChEBI" id="CHEBI:64076"/>
    </ligand>
</feature>
<feature type="binding site" evidence="18">
    <location>
        <begin position="85"/>
        <end position="89"/>
    </location>
    <ligand>
        <name>(6S)-NADPHX</name>
        <dbReference type="ChEBI" id="CHEBI:64076"/>
    </ligand>
</feature>
<dbReference type="InterPro" id="IPR004443">
    <property type="entry name" value="YjeF_N_dom"/>
</dbReference>
<dbReference type="GO" id="GO:0046872">
    <property type="term" value="F:metal ion binding"/>
    <property type="evidence" value="ECO:0007669"/>
    <property type="project" value="UniProtKB-UniRule"/>
</dbReference>
<dbReference type="PANTHER" id="PTHR12592:SF0">
    <property type="entry name" value="ATP-DEPENDENT (S)-NAD(P)H-HYDRATE DEHYDRATASE"/>
    <property type="match status" value="1"/>
</dbReference>
<dbReference type="RefSeq" id="WP_308727571.1">
    <property type="nucleotide sequence ID" value="NZ_JAJEQF010000002.1"/>
</dbReference>
<dbReference type="GO" id="GO:0005524">
    <property type="term" value="F:ATP binding"/>
    <property type="evidence" value="ECO:0007669"/>
    <property type="project" value="UniProtKB-UniRule"/>
</dbReference>
<dbReference type="EMBL" id="JAJEQF010000002">
    <property type="protein sequence ID" value="MCC2166431.1"/>
    <property type="molecule type" value="Genomic_DNA"/>
</dbReference>
<dbReference type="NCBIfam" id="TIGR00197">
    <property type="entry name" value="yjeF_nterm"/>
    <property type="match status" value="1"/>
</dbReference>
<evidence type="ECO:0000259" key="21">
    <source>
        <dbReference type="PROSITE" id="PS51385"/>
    </source>
</evidence>
<dbReference type="EC" id="4.2.1.136" evidence="19"/>
<evidence type="ECO:0000256" key="18">
    <source>
        <dbReference type="HAMAP-Rule" id="MF_01966"/>
    </source>
</evidence>
<dbReference type="PIRSF" id="PIRSF017184">
    <property type="entry name" value="Nnr"/>
    <property type="match status" value="1"/>
</dbReference>
<dbReference type="Pfam" id="PF03853">
    <property type="entry name" value="YjeF_N"/>
    <property type="match status" value="1"/>
</dbReference>
<comment type="similarity">
    <text evidence="18">Belongs to the NnrE/AIBP family.</text>
</comment>
<keyword evidence="10 17" id="KW-0520">NAD</keyword>
<evidence type="ECO:0000256" key="7">
    <source>
        <dbReference type="ARBA" id="ARBA00022840"/>
    </source>
</evidence>
<dbReference type="Proteomes" id="UP001199355">
    <property type="component" value="Unassembled WGS sequence"/>
</dbReference>
<organism evidence="22 23">
    <name type="scientific">Gallintestinimicrobium propionicum</name>
    <dbReference type="NCBI Taxonomy" id="2981770"/>
    <lineage>
        <taxon>Bacteria</taxon>
        <taxon>Bacillati</taxon>
        <taxon>Bacillota</taxon>
        <taxon>Clostridia</taxon>
        <taxon>Lachnospirales</taxon>
        <taxon>Lachnospiraceae</taxon>
        <taxon>Gallintestinimicrobium</taxon>
    </lineage>
</organism>
<feature type="binding site" evidence="17">
    <location>
        <position position="281"/>
    </location>
    <ligand>
        <name>(6S)-NADPHX</name>
        <dbReference type="ChEBI" id="CHEBI:64076"/>
    </ligand>
</feature>
<keyword evidence="13" id="KW-0511">Multifunctional enzyme</keyword>
<keyword evidence="8 17" id="KW-0521">NADP</keyword>
<feature type="binding site" evidence="18">
    <location>
        <position position="180"/>
    </location>
    <ligand>
        <name>(6S)-NADPHX</name>
        <dbReference type="ChEBI" id="CHEBI:64076"/>
    </ligand>
</feature>
<dbReference type="InterPro" id="IPR036652">
    <property type="entry name" value="YjeF_N_dom_sf"/>
</dbReference>
<evidence type="ECO:0000256" key="9">
    <source>
        <dbReference type="ARBA" id="ARBA00022958"/>
    </source>
</evidence>
<dbReference type="Gene3D" id="3.40.50.10260">
    <property type="entry name" value="YjeF N-terminal domain"/>
    <property type="match status" value="1"/>
</dbReference>
<dbReference type="InterPro" id="IPR017953">
    <property type="entry name" value="Carbohydrate_kinase_pred_CS"/>
</dbReference>
<evidence type="ECO:0000256" key="5">
    <source>
        <dbReference type="ARBA" id="ARBA00022723"/>
    </source>
</evidence>